<accession>A0A1T2XN43</accession>
<keyword evidence="1" id="KW-0812">Transmembrane</keyword>
<feature type="transmembrane region" description="Helical" evidence="1">
    <location>
        <begin position="169"/>
        <end position="188"/>
    </location>
</feature>
<dbReference type="GO" id="GO:0052621">
    <property type="term" value="F:diguanylate cyclase activity"/>
    <property type="evidence" value="ECO:0007669"/>
    <property type="project" value="TreeGrafter"/>
</dbReference>
<dbReference type="Gene3D" id="3.30.70.270">
    <property type="match status" value="1"/>
</dbReference>
<evidence type="ECO:0000313" key="3">
    <source>
        <dbReference type="EMBL" id="OPA81156.1"/>
    </source>
</evidence>
<dbReference type="GO" id="GO:0005886">
    <property type="term" value="C:plasma membrane"/>
    <property type="evidence" value="ECO:0007669"/>
    <property type="project" value="TreeGrafter"/>
</dbReference>
<evidence type="ECO:0000313" key="4">
    <source>
        <dbReference type="Proteomes" id="UP000190188"/>
    </source>
</evidence>
<keyword evidence="1" id="KW-1133">Transmembrane helix</keyword>
<name>A0A1T2XN43_9BACL</name>
<dbReference type="AlphaFoldDB" id="A0A1T2XN43"/>
<reference evidence="3 4" key="1">
    <citation type="submission" date="2017-01" db="EMBL/GenBank/DDBJ databases">
        <title>Genome analysis of Paenibacillus selenitrireducens ES3-24.</title>
        <authorList>
            <person name="Xu D."/>
            <person name="Yao R."/>
            <person name="Zheng S."/>
        </authorList>
    </citation>
    <scope>NUCLEOTIDE SEQUENCE [LARGE SCALE GENOMIC DNA]</scope>
    <source>
        <strain evidence="3 4">ES3-24</strain>
    </source>
</reference>
<organism evidence="3 4">
    <name type="scientific">Paenibacillus selenitireducens</name>
    <dbReference type="NCBI Taxonomy" id="1324314"/>
    <lineage>
        <taxon>Bacteria</taxon>
        <taxon>Bacillati</taxon>
        <taxon>Bacillota</taxon>
        <taxon>Bacilli</taxon>
        <taxon>Bacillales</taxon>
        <taxon>Paenibacillaceae</taxon>
        <taxon>Paenibacillus</taxon>
    </lineage>
</organism>
<dbReference type="Proteomes" id="UP000190188">
    <property type="component" value="Unassembled WGS sequence"/>
</dbReference>
<dbReference type="Pfam" id="PF00990">
    <property type="entry name" value="GGDEF"/>
    <property type="match status" value="1"/>
</dbReference>
<dbReference type="InterPro" id="IPR050469">
    <property type="entry name" value="Diguanylate_Cyclase"/>
</dbReference>
<feature type="transmembrane region" description="Helical" evidence="1">
    <location>
        <begin position="44"/>
        <end position="63"/>
    </location>
</feature>
<dbReference type="RefSeq" id="WP_078496882.1">
    <property type="nucleotide sequence ID" value="NZ_MSZX01000001.1"/>
</dbReference>
<dbReference type="InterPro" id="IPR043128">
    <property type="entry name" value="Rev_trsase/Diguanyl_cyclase"/>
</dbReference>
<comment type="caution">
    <text evidence="3">The sequence shown here is derived from an EMBL/GenBank/DDBJ whole genome shotgun (WGS) entry which is preliminary data.</text>
</comment>
<dbReference type="PANTHER" id="PTHR45138:SF9">
    <property type="entry name" value="DIGUANYLATE CYCLASE DGCM-RELATED"/>
    <property type="match status" value="1"/>
</dbReference>
<dbReference type="GO" id="GO:1902201">
    <property type="term" value="P:negative regulation of bacterial-type flagellum-dependent cell motility"/>
    <property type="evidence" value="ECO:0007669"/>
    <property type="project" value="TreeGrafter"/>
</dbReference>
<dbReference type="SUPFAM" id="SSF55073">
    <property type="entry name" value="Nucleotide cyclase"/>
    <property type="match status" value="1"/>
</dbReference>
<protein>
    <recommendedName>
        <fullName evidence="2">GGDEF domain-containing protein</fullName>
    </recommendedName>
</protein>
<evidence type="ECO:0000259" key="2">
    <source>
        <dbReference type="PROSITE" id="PS50887"/>
    </source>
</evidence>
<feature type="transmembrane region" description="Helical" evidence="1">
    <location>
        <begin position="12"/>
        <end position="32"/>
    </location>
</feature>
<sequence length="401" mass="45760">MPTLLTNFFTGPIGQAFSSTCILYIMFIMILLSIRMYREQGKRAYLYLILGFILIMTYQGLNIHFSINGLEKAPVIRYFLEFIRTLTFMIFNLAIYQLYNRSSRGTIIYFCFMLMGILLLPSIQLLSNPLFLSGEPGQTFHGVWPLQAYTLALCVLFACTLGRRIRQRLKYYSSLVLYGAMVMLNLFGTEFVQQPAISLTMAENLLPVFYYTLLYFILFDRIVELLQSVYRSSITDGLTSLYNRRYFYKVASHYIKESLKVSVIFCDIDNFKKLNDTEGHHRADGVLKQVANLMTEELEGIGITGRYGGEELVALVVDRNAKVEEVAETIRKRVASESIVTISVGYSTLRKGVTTEDLIKQADQAMYHSKTTGKNKVTGYTELQIIEASTSRVGRKKNVAK</sequence>
<feature type="transmembrane region" description="Helical" evidence="1">
    <location>
        <begin position="208"/>
        <end position="226"/>
    </location>
</feature>
<feature type="transmembrane region" description="Helical" evidence="1">
    <location>
        <begin position="107"/>
        <end position="126"/>
    </location>
</feature>
<dbReference type="PROSITE" id="PS50887">
    <property type="entry name" value="GGDEF"/>
    <property type="match status" value="1"/>
</dbReference>
<keyword evidence="4" id="KW-1185">Reference proteome</keyword>
<keyword evidence="1" id="KW-0472">Membrane</keyword>
<dbReference type="PANTHER" id="PTHR45138">
    <property type="entry name" value="REGULATORY COMPONENTS OF SENSORY TRANSDUCTION SYSTEM"/>
    <property type="match status" value="1"/>
</dbReference>
<feature type="transmembrane region" description="Helical" evidence="1">
    <location>
        <begin position="75"/>
        <end position="95"/>
    </location>
</feature>
<dbReference type="CDD" id="cd01949">
    <property type="entry name" value="GGDEF"/>
    <property type="match status" value="1"/>
</dbReference>
<gene>
    <name evidence="3" type="ORF">BVG16_02140</name>
</gene>
<dbReference type="OrthoDB" id="9759607at2"/>
<dbReference type="NCBIfam" id="TIGR00254">
    <property type="entry name" value="GGDEF"/>
    <property type="match status" value="1"/>
</dbReference>
<feature type="transmembrane region" description="Helical" evidence="1">
    <location>
        <begin position="146"/>
        <end position="162"/>
    </location>
</feature>
<dbReference type="STRING" id="1324314.BVG16_02140"/>
<feature type="domain" description="GGDEF" evidence="2">
    <location>
        <begin position="259"/>
        <end position="382"/>
    </location>
</feature>
<dbReference type="InterPro" id="IPR000160">
    <property type="entry name" value="GGDEF_dom"/>
</dbReference>
<dbReference type="GO" id="GO:0043709">
    <property type="term" value="P:cell adhesion involved in single-species biofilm formation"/>
    <property type="evidence" value="ECO:0007669"/>
    <property type="project" value="TreeGrafter"/>
</dbReference>
<proteinExistence type="predicted"/>
<dbReference type="EMBL" id="MSZX01000001">
    <property type="protein sequence ID" value="OPA81156.1"/>
    <property type="molecule type" value="Genomic_DNA"/>
</dbReference>
<dbReference type="InterPro" id="IPR029787">
    <property type="entry name" value="Nucleotide_cyclase"/>
</dbReference>
<evidence type="ECO:0000256" key="1">
    <source>
        <dbReference type="SAM" id="Phobius"/>
    </source>
</evidence>
<dbReference type="SMART" id="SM00267">
    <property type="entry name" value="GGDEF"/>
    <property type="match status" value="1"/>
</dbReference>